<organism evidence="2">
    <name type="scientific">Giant panda feces-associated gemycircularvirus</name>
    <dbReference type="NCBI Taxonomy" id="2864014"/>
    <lineage>
        <taxon>Viruses</taxon>
        <taxon>Monodnaviria</taxon>
        <taxon>Shotokuvirae</taxon>
        <taxon>Cressdnaviricota</taxon>
        <taxon>Repensiviricetes</taxon>
        <taxon>Geplafuvirales</taxon>
        <taxon>Genomoviridae</taxon>
        <taxon>Gemycircularvirus</taxon>
    </lineage>
</organism>
<protein>
    <submittedName>
        <fullName evidence="2">Capsid protein</fullName>
    </submittedName>
</protein>
<evidence type="ECO:0000256" key="1">
    <source>
        <dbReference type="SAM" id="MobiDB-lite"/>
    </source>
</evidence>
<feature type="region of interest" description="Disordered" evidence="1">
    <location>
        <begin position="1"/>
        <end position="42"/>
    </location>
</feature>
<name>A0A8K1M4S4_9VIRU</name>
<reference evidence="2" key="1">
    <citation type="submission" date="2021-07" db="EMBL/GenBank/DDBJ databases">
        <title>Communication and adaptive evolution of viruses within giant pandas and their associated organisms in a local ecological environment.</title>
        <authorList>
            <person name="Zhao M."/>
            <person name="Liu S."/>
            <person name="Zhang W."/>
        </authorList>
    </citation>
    <scope>NUCLEOTIDE SEQUENCE</scope>
    <source>
        <strain evidence="2">Gpf267geno02-12</strain>
    </source>
</reference>
<accession>A0A8K1M4S4</accession>
<proteinExistence type="predicted"/>
<dbReference type="EMBL" id="MZ556151">
    <property type="protein sequence ID" value="UBJ26232.1"/>
    <property type="molecule type" value="Genomic_DNA"/>
</dbReference>
<sequence>MGYSSRRGQRSSRRRPAKTTRRKRSYRKRSRKTGRTRRGRVGVGRRALLNVTSRKKRNTMLSWTNTTGSGALGAVIQSPLVVAGSTSGATLAWVEFVPTAMDLTDTGSNLNSTSAQAVRTSTNCFMRGFAENIRIETSSPNPWFHRRFCFTSKALDIINLSTKDTPGTDRSIVASGSIETSNGWQRLAANMALDPQMSDTYLRHRNLIFKGSQGVDWDDFITAPLDTSRIDVKYDKTWIYRSGNQQGILKETKIWHPMNKSLVYDDDENGAGENTSAYSVSDKRGMGDYHIVDLFSQGSSGGTSDLIKVRYTSTLYWHER</sequence>
<feature type="compositionally biased region" description="Basic residues" evidence="1">
    <location>
        <begin position="7"/>
        <end position="40"/>
    </location>
</feature>
<evidence type="ECO:0000313" key="2">
    <source>
        <dbReference type="EMBL" id="UBJ26232.1"/>
    </source>
</evidence>